<evidence type="ECO:0000256" key="1">
    <source>
        <dbReference type="SAM" id="SignalP"/>
    </source>
</evidence>
<dbReference type="AlphaFoldDB" id="A0A0B8ZUN5"/>
<keyword evidence="3" id="KW-1185">Reference proteome</keyword>
<feature type="chain" id="PRO_5002127832" description="UrcA family protein" evidence="1">
    <location>
        <begin position="25"/>
        <end position="108"/>
    </location>
</feature>
<dbReference type="EMBL" id="JRVC01000007">
    <property type="protein sequence ID" value="KHS46875.1"/>
    <property type="molecule type" value="Genomic_DNA"/>
</dbReference>
<dbReference type="Proteomes" id="UP000031338">
    <property type="component" value="Unassembled WGS sequence"/>
</dbReference>
<sequence>MFAKTLFSAGLLGLALAASQPASAGTRSVVYSDLDLTTKQGEAQLNARLRQAAKDICGLNKADLPTSEWESARDCFARSMADARRAKAEVKATALAAAQKSKTDLAVR</sequence>
<evidence type="ECO:0000313" key="3">
    <source>
        <dbReference type="Proteomes" id="UP000031338"/>
    </source>
</evidence>
<keyword evidence="1" id="KW-0732">Signal</keyword>
<evidence type="ECO:0000313" key="2">
    <source>
        <dbReference type="EMBL" id="KHS46875.1"/>
    </source>
</evidence>
<proteinExistence type="predicted"/>
<dbReference type="InterPro" id="IPR030972">
    <property type="entry name" value="UrcA_uranyl"/>
</dbReference>
<name>A0A0B8ZUN5_9SPHN</name>
<dbReference type="PATRIC" id="fig|48936.3.peg.1716"/>
<evidence type="ECO:0008006" key="4">
    <source>
        <dbReference type="Google" id="ProtNLM"/>
    </source>
</evidence>
<comment type="caution">
    <text evidence="2">The sequence shown here is derived from an EMBL/GenBank/DDBJ whole genome shotgun (WGS) entry which is preliminary data.</text>
</comment>
<dbReference type="STRING" id="48936.NJ75_01711"/>
<protein>
    <recommendedName>
        <fullName evidence="4">UrcA family protein</fullName>
    </recommendedName>
</protein>
<dbReference type="NCBIfam" id="TIGR04433">
    <property type="entry name" value="UrcA_uranyl"/>
    <property type="match status" value="1"/>
</dbReference>
<accession>A0A0B8ZUN5</accession>
<feature type="signal peptide" evidence="1">
    <location>
        <begin position="1"/>
        <end position="24"/>
    </location>
</feature>
<organism evidence="2 3">
    <name type="scientific">Novosphingobium subterraneum</name>
    <dbReference type="NCBI Taxonomy" id="48936"/>
    <lineage>
        <taxon>Bacteria</taxon>
        <taxon>Pseudomonadati</taxon>
        <taxon>Pseudomonadota</taxon>
        <taxon>Alphaproteobacteria</taxon>
        <taxon>Sphingomonadales</taxon>
        <taxon>Sphingomonadaceae</taxon>
        <taxon>Novosphingobium</taxon>
    </lineage>
</organism>
<reference evidence="2 3" key="1">
    <citation type="submission" date="2014-10" db="EMBL/GenBank/DDBJ databases">
        <title>Draft genome sequence of Novosphingobium subterraneum DSM 12447.</title>
        <authorList>
            <person name="Gan H.M."/>
            <person name="Gan H.Y."/>
            <person name="Savka M.A."/>
        </authorList>
    </citation>
    <scope>NUCLEOTIDE SEQUENCE [LARGE SCALE GENOMIC DNA]</scope>
    <source>
        <strain evidence="2 3">DSM 12447</strain>
    </source>
</reference>
<gene>
    <name evidence="2" type="ORF">NJ75_01711</name>
</gene>
<dbReference type="RefSeq" id="WP_052242216.1">
    <property type="nucleotide sequence ID" value="NZ_JBNNWK010000002.1"/>
</dbReference>